<dbReference type="EMBL" id="BEXD01003889">
    <property type="protein sequence ID" value="GBC03509.1"/>
    <property type="molecule type" value="Genomic_DNA"/>
</dbReference>
<organism evidence="1 2">
    <name type="scientific">Rhizophagus clarus</name>
    <dbReference type="NCBI Taxonomy" id="94130"/>
    <lineage>
        <taxon>Eukaryota</taxon>
        <taxon>Fungi</taxon>
        <taxon>Fungi incertae sedis</taxon>
        <taxon>Mucoromycota</taxon>
        <taxon>Glomeromycotina</taxon>
        <taxon>Glomeromycetes</taxon>
        <taxon>Glomerales</taxon>
        <taxon>Glomeraceae</taxon>
        <taxon>Rhizophagus</taxon>
    </lineage>
</organism>
<reference evidence="1 2" key="1">
    <citation type="submission" date="2017-11" db="EMBL/GenBank/DDBJ databases">
        <title>The genome of Rhizophagus clarus HR1 reveals common genetic basis of auxotrophy among arbuscular mycorrhizal fungi.</title>
        <authorList>
            <person name="Kobayashi Y."/>
        </authorList>
    </citation>
    <scope>NUCLEOTIDE SEQUENCE [LARGE SCALE GENOMIC DNA]</scope>
    <source>
        <strain evidence="1 2">HR1</strain>
    </source>
</reference>
<proteinExistence type="predicted"/>
<accession>A0A2Z6SEM0</accession>
<protein>
    <submittedName>
        <fullName evidence="1">Uncharacterized protein</fullName>
    </submittedName>
</protein>
<gene>
    <name evidence="1" type="ORF">RclHR1_05160008</name>
</gene>
<dbReference type="AlphaFoldDB" id="A0A2Z6SEM0"/>
<keyword evidence="2" id="KW-1185">Reference proteome</keyword>
<evidence type="ECO:0000313" key="1">
    <source>
        <dbReference type="EMBL" id="GBC03509.1"/>
    </source>
</evidence>
<comment type="caution">
    <text evidence="1">The sequence shown here is derived from an EMBL/GenBank/DDBJ whole genome shotgun (WGS) entry which is preliminary data.</text>
</comment>
<sequence>MCEISPPSKSVFFCQQNKKKTFIVQKTDCLREVSKTVWRKKISFLFIENVYREKIISQFFFYRQTQRVPDFFQSG</sequence>
<name>A0A2Z6SEM0_9GLOM</name>
<dbReference type="Proteomes" id="UP000247702">
    <property type="component" value="Unassembled WGS sequence"/>
</dbReference>
<evidence type="ECO:0000313" key="2">
    <source>
        <dbReference type="Proteomes" id="UP000247702"/>
    </source>
</evidence>